<sequence length="121" mass="13525">MQTLIYKTELFVERAPPWLAPNSPVELYPQADGTVVAFARRPSRWFPFWGEARPVRIGVLNEEVSMLLSPVLEAGITLRVRIVELHPAHLTTDQRARISVSVWGPGSKTGESRIFAAVGYP</sequence>
<proteinExistence type="predicted"/>
<dbReference type="Proteomes" id="UP000241899">
    <property type="component" value="Unassembled WGS sequence"/>
</dbReference>
<protein>
    <submittedName>
        <fullName evidence="1">Uncharacterized protein</fullName>
    </submittedName>
</protein>
<organism evidence="1 2">
    <name type="scientific">Phaeovulum veldkampii DSM 11550</name>
    <dbReference type="NCBI Taxonomy" id="1185920"/>
    <lineage>
        <taxon>Bacteria</taxon>
        <taxon>Pseudomonadati</taxon>
        <taxon>Pseudomonadota</taxon>
        <taxon>Alphaproteobacteria</taxon>
        <taxon>Rhodobacterales</taxon>
        <taxon>Paracoccaceae</taxon>
        <taxon>Phaeovulum</taxon>
    </lineage>
</organism>
<evidence type="ECO:0000313" key="1">
    <source>
        <dbReference type="EMBL" id="PTE16187.1"/>
    </source>
</evidence>
<keyword evidence="2" id="KW-1185">Reference proteome</keyword>
<accession>A0A2T4JEF7</accession>
<reference evidence="1 2" key="1">
    <citation type="submission" date="2018-03" db="EMBL/GenBank/DDBJ databases">
        <title>Rhodobacter veldkampii.</title>
        <authorList>
            <person name="Meyer T.E."/>
            <person name="Miller S."/>
            <person name="Lodha T."/>
            <person name="Gandham S."/>
            <person name="Chintalapati S."/>
            <person name="Chintalapati V.R."/>
        </authorList>
    </citation>
    <scope>NUCLEOTIDE SEQUENCE [LARGE SCALE GENOMIC DNA]</scope>
    <source>
        <strain evidence="1 2">DSM 11550</strain>
    </source>
</reference>
<name>A0A2T4JEF7_9RHOB</name>
<evidence type="ECO:0000313" key="2">
    <source>
        <dbReference type="Proteomes" id="UP000241899"/>
    </source>
</evidence>
<gene>
    <name evidence="1" type="ORF">C5F46_13340</name>
</gene>
<dbReference type="EMBL" id="PZKF01000039">
    <property type="protein sequence ID" value="PTE16187.1"/>
    <property type="molecule type" value="Genomic_DNA"/>
</dbReference>
<comment type="caution">
    <text evidence="1">The sequence shown here is derived from an EMBL/GenBank/DDBJ whole genome shotgun (WGS) entry which is preliminary data.</text>
</comment>
<dbReference type="AlphaFoldDB" id="A0A2T4JEF7"/>